<organism evidence="1 2">
    <name type="scientific">Conexivisphaera calida</name>
    <dbReference type="NCBI Taxonomy" id="1874277"/>
    <lineage>
        <taxon>Archaea</taxon>
        <taxon>Nitrososphaerota</taxon>
        <taxon>Conexivisphaeria</taxon>
        <taxon>Conexivisphaerales</taxon>
        <taxon>Conexivisphaeraceae</taxon>
        <taxon>Conexivisphaera</taxon>
    </lineage>
</organism>
<dbReference type="GeneID" id="55584299"/>
<dbReference type="EMBL" id="AP018732">
    <property type="protein sequence ID" value="BBE41869.1"/>
    <property type="molecule type" value="Genomic_DNA"/>
</dbReference>
<dbReference type="RefSeq" id="WP_174448163.1">
    <property type="nucleotide sequence ID" value="NZ_AP018732.1"/>
</dbReference>
<keyword evidence="2" id="KW-1185">Reference proteome</keyword>
<dbReference type="AlphaFoldDB" id="A0A4P2VBG5"/>
<dbReference type="Proteomes" id="UP000509448">
    <property type="component" value="Chromosome"/>
</dbReference>
<gene>
    <name evidence="1" type="ORF">NAS2_0480</name>
</gene>
<keyword evidence="1" id="KW-0548">Nucleotidyltransferase</keyword>
<dbReference type="SUPFAM" id="SSF54197">
    <property type="entry name" value="HIT-like"/>
    <property type="match status" value="2"/>
</dbReference>
<sequence length="339" mass="38150">MSELRKDYLEDYVTLVAPTRARAPSGGCPYCRGSGELAPPASVVFRMGSNGLLVRLEESEDDRVEDWDLKVLPYHAPLLTEEPQSPRELTVPFRKSDPGTGVHYVIVPTPEHGVRLSQLTVDQIVLALLAMQEFGKELYQRRGINYVAIYYEEKPGGETDFHSLIHVLGLPEVPPAVEMENQAYRKYMKELGTCPICVIAEVEKSGPRELLSNDEYMAIFPWAPTMPYEAWVIPRSHRTRFYRLTLPNMRSLAEVLLSTMRAMSRTAGGYYMSFYTSSLKRSSMNMHWSIRLFGGADSFAGISSSYGIKIVNEAPEERARAMAKHARSALAEIVMGDRS</sequence>
<evidence type="ECO:0000313" key="2">
    <source>
        <dbReference type="Proteomes" id="UP000509448"/>
    </source>
</evidence>
<proteinExistence type="predicted"/>
<accession>A0A4P2VBG5</accession>
<dbReference type="EC" id="2.7.7.10" evidence="1"/>
<dbReference type="PANTHER" id="PTHR42763">
    <property type="entry name" value="ADP-GLUCOSE PHOSPHORYLASE"/>
    <property type="match status" value="1"/>
</dbReference>
<dbReference type="PANTHER" id="PTHR42763:SF2">
    <property type="entry name" value="ADP-GLUCOSE PHOSPHORYLASE"/>
    <property type="match status" value="1"/>
</dbReference>
<evidence type="ECO:0000313" key="1">
    <source>
        <dbReference type="EMBL" id="BBE41869.1"/>
    </source>
</evidence>
<dbReference type="OrthoDB" id="7650at2157"/>
<dbReference type="InterPro" id="IPR036265">
    <property type="entry name" value="HIT-like_sf"/>
</dbReference>
<reference evidence="1 2" key="1">
    <citation type="journal article" date="2019" name="ISME J.">
        <title>Isolation and characterization of a thermophilic sulfur- and iron-reducing thaumarchaeote from a terrestrial acidic hot spring.</title>
        <authorList>
            <person name="Kato S."/>
            <person name="Itoh T."/>
            <person name="Yuki M."/>
            <person name="Nagamori M."/>
            <person name="Ohnishi M."/>
            <person name="Uematsu K."/>
            <person name="Suzuki K."/>
            <person name="Takashina T."/>
            <person name="Ohkuma M."/>
        </authorList>
    </citation>
    <scope>NUCLEOTIDE SEQUENCE [LARGE SCALE GENOMIC DNA]</scope>
    <source>
        <strain evidence="1 2">NAS-02</strain>
    </source>
</reference>
<name>A0A4P2VBG5_9ARCH</name>
<protein>
    <submittedName>
        <fullName evidence="1">Galactose-1-phosphate uridylyltransferase</fullName>
        <ecNumber evidence="1">2.7.7.10</ecNumber>
    </submittedName>
</protein>
<dbReference type="InterPro" id="IPR053177">
    <property type="entry name" value="ADP-glucose_phosphorylase"/>
</dbReference>
<keyword evidence="1" id="KW-0808">Transferase</keyword>
<dbReference type="Gene3D" id="3.30.428.10">
    <property type="entry name" value="HIT-like"/>
    <property type="match status" value="2"/>
</dbReference>
<dbReference type="GO" id="GO:0017103">
    <property type="term" value="F:UTP:galactose-1-phosphate uridylyltransferase activity"/>
    <property type="evidence" value="ECO:0007669"/>
    <property type="project" value="UniProtKB-EC"/>
</dbReference>
<dbReference type="KEGG" id="ccai:NAS2_0480"/>